<evidence type="ECO:0000313" key="2">
    <source>
        <dbReference type="Proteomes" id="UP000050349"/>
    </source>
</evidence>
<organism evidence="1 2">
    <name type="scientific">Pseudomonas fluorescens</name>
    <dbReference type="NCBI Taxonomy" id="294"/>
    <lineage>
        <taxon>Bacteria</taxon>
        <taxon>Pseudomonadati</taxon>
        <taxon>Pseudomonadota</taxon>
        <taxon>Gammaproteobacteria</taxon>
        <taxon>Pseudomonadales</taxon>
        <taxon>Pseudomonadaceae</taxon>
        <taxon>Pseudomonas</taxon>
    </lineage>
</organism>
<dbReference type="AlphaFoldDB" id="A0A0P8XM33"/>
<evidence type="ECO:0000313" key="1">
    <source>
        <dbReference type="EMBL" id="KPU61520.1"/>
    </source>
</evidence>
<reference evidence="1 2" key="1">
    <citation type="submission" date="2015-09" db="EMBL/GenBank/DDBJ databases">
        <authorList>
            <person name="Jackson K.R."/>
            <person name="Lunt B.L."/>
            <person name="Fisher J.N.B."/>
            <person name="Gardner A.V."/>
            <person name="Bailey M.E."/>
            <person name="Deus L.M."/>
            <person name="Earl A.S."/>
            <person name="Gibby P.D."/>
            <person name="Hartmann K.A."/>
            <person name="Liu J.E."/>
            <person name="Manci A.M."/>
            <person name="Nielsen D.A."/>
            <person name="Solomon M.B."/>
            <person name="Breakwell D.P."/>
            <person name="Burnett S.H."/>
            <person name="Grose J.H."/>
        </authorList>
    </citation>
    <scope>NUCLEOTIDE SEQUENCE [LARGE SCALE GENOMIC DNA]</scope>
    <source>
        <strain evidence="1 2">S613</strain>
    </source>
</reference>
<sequence>MDVLSLSLLRTRSVTVSPSRQRSSGPGMPPLMVIAVRGCPVKLTGDSPMNRSKSLPANTCGSPGLLSAQTGVRHNPWPPKSPPMASPLTKVRLEVWECMPCVPPVSLLNLSTRLAGGAFEQAEAGITVLTGKGVAYWREVDFSFEATVSLPQLM</sequence>
<dbReference type="EMBL" id="LJXB01000053">
    <property type="protein sequence ID" value="KPU61520.1"/>
    <property type="molecule type" value="Genomic_DNA"/>
</dbReference>
<dbReference type="Proteomes" id="UP000050349">
    <property type="component" value="Unassembled WGS sequence"/>
</dbReference>
<proteinExistence type="predicted"/>
<protein>
    <submittedName>
        <fullName evidence="1">Uncharacterized protein</fullName>
    </submittedName>
</protein>
<accession>A0A0P8XM33</accession>
<name>A0A0P8XM33_PSEFL</name>
<gene>
    <name evidence="1" type="ORF">AN403_5488</name>
</gene>
<comment type="caution">
    <text evidence="1">The sequence shown here is derived from an EMBL/GenBank/DDBJ whole genome shotgun (WGS) entry which is preliminary data.</text>
</comment>